<comment type="caution">
    <text evidence="2">The sequence shown here is derived from an EMBL/GenBank/DDBJ whole genome shotgun (WGS) entry which is preliminary data.</text>
</comment>
<dbReference type="InterPro" id="IPR002035">
    <property type="entry name" value="VWF_A"/>
</dbReference>
<dbReference type="AlphaFoldDB" id="A0A6V8PFB5"/>
<sequence>RYFTKYLAAFYTDIFDHHLGLINFGTTAPVEAMVPLMPLDRQAISSIESKIVPLDLGDTSFINALQLAVQSFASAEEGRERAVVIFTDGEPDDPRKLSKEAYFKEIKEFVAKNMAEVSLYVVAVDVEGKYWPEDKQFWGEITRGRIFGLPSVKEAELDKIYSTILLELLRIPELHWDEVPEEGLEVKIDPYLEKVTFSVLKERAEVEFSLIRGDGEKVRPEDPDVAYSSGRLFEIYAISEPAPGMWKYTITKGRGRVEVGRAFIRVEAKLLQPLSPYPQGKTMELLASFRKRDGSPIKELPAYPLWMGARVIKPGVQKFLSSSRR</sequence>
<protein>
    <recommendedName>
        <fullName evidence="1">VWFA domain-containing protein</fullName>
    </recommendedName>
</protein>
<dbReference type="PROSITE" id="PS50234">
    <property type="entry name" value="VWFA"/>
    <property type="match status" value="1"/>
</dbReference>
<dbReference type="CDD" id="cd00198">
    <property type="entry name" value="vWFA"/>
    <property type="match status" value="1"/>
</dbReference>
<dbReference type="Pfam" id="PF00092">
    <property type="entry name" value="VWA"/>
    <property type="match status" value="1"/>
</dbReference>
<evidence type="ECO:0000313" key="2">
    <source>
        <dbReference type="EMBL" id="GFP31023.1"/>
    </source>
</evidence>
<dbReference type="EMBL" id="BLRZ01000144">
    <property type="protein sequence ID" value="GFP31023.1"/>
    <property type="molecule type" value="Genomic_DNA"/>
</dbReference>
<evidence type="ECO:0000313" key="3">
    <source>
        <dbReference type="Proteomes" id="UP000588083"/>
    </source>
</evidence>
<accession>A0A6V8PFB5</accession>
<proteinExistence type="predicted"/>
<gene>
    <name evidence="2" type="ORF">HKBW3S34_01942</name>
</gene>
<dbReference type="Proteomes" id="UP000588083">
    <property type="component" value="Unassembled WGS sequence"/>
</dbReference>
<reference evidence="2 3" key="1">
    <citation type="journal article" date="2020" name="Front. Microbiol.">
        <title>Single-cell genomics of novel Actinobacteria with the Wood-Ljungdahl pathway discovered in a serpentinizing system.</title>
        <authorList>
            <person name="Merino N."/>
            <person name="Kawai M."/>
            <person name="Boyd E.S."/>
            <person name="Colman D.R."/>
            <person name="McGlynn S.E."/>
            <person name="Nealson K.H."/>
            <person name="Kurokawa K."/>
            <person name="Hongoh Y."/>
        </authorList>
    </citation>
    <scope>NUCLEOTIDE SEQUENCE [LARGE SCALE GENOMIC DNA]</scope>
    <source>
        <strain evidence="2 3">S34</strain>
    </source>
</reference>
<organism evidence="2 3">
    <name type="scientific">Candidatus Hakubella thermalkaliphila</name>
    <dbReference type="NCBI Taxonomy" id="2754717"/>
    <lineage>
        <taxon>Bacteria</taxon>
        <taxon>Bacillati</taxon>
        <taxon>Actinomycetota</taxon>
        <taxon>Actinomycetota incertae sedis</taxon>
        <taxon>Candidatus Hakubellales</taxon>
        <taxon>Candidatus Hakubellaceae</taxon>
        <taxon>Candidatus Hakubella</taxon>
    </lineage>
</organism>
<evidence type="ECO:0000259" key="1">
    <source>
        <dbReference type="PROSITE" id="PS50234"/>
    </source>
</evidence>
<name>A0A6V8PFB5_9ACTN</name>
<feature type="domain" description="VWFA" evidence="1">
    <location>
        <begin position="1"/>
        <end position="164"/>
    </location>
</feature>
<feature type="non-terminal residue" evidence="2">
    <location>
        <position position="1"/>
    </location>
</feature>
<dbReference type="Gene3D" id="3.40.50.410">
    <property type="entry name" value="von Willebrand factor, type A domain"/>
    <property type="match status" value="1"/>
</dbReference>
<keyword evidence="3" id="KW-1185">Reference proteome</keyword>
<dbReference type="RefSeq" id="WP_176238133.1">
    <property type="nucleotide sequence ID" value="NZ_BLRZ01000144.1"/>
</dbReference>
<dbReference type="InterPro" id="IPR036465">
    <property type="entry name" value="vWFA_dom_sf"/>
</dbReference>
<dbReference type="SUPFAM" id="SSF53300">
    <property type="entry name" value="vWA-like"/>
    <property type="match status" value="1"/>
</dbReference>